<evidence type="ECO:0000313" key="4">
    <source>
        <dbReference type="Proteomes" id="UP001527181"/>
    </source>
</evidence>
<proteinExistence type="predicted"/>
<keyword evidence="4" id="KW-1185">Reference proteome</keyword>
<dbReference type="Proteomes" id="UP001527181">
    <property type="component" value="Unassembled WGS sequence"/>
</dbReference>
<keyword evidence="2" id="KW-0472">Membrane</keyword>
<feature type="transmembrane region" description="Helical" evidence="2">
    <location>
        <begin position="116"/>
        <end position="133"/>
    </location>
</feature>
<evidence type="ECO:0008006" key="5">
    <source>
        <dbReference type="Google" id="ProtNLM"/>
    </source>
</evidence>
<organism evidence="3 4">
    <name type="scientific">Paenibacillus alvei</name>
    <name type="common">Bacillus alvei</name>
    <dbReference type="NCBI Taxonomy" id="44250"/>
    <lineage>
        <taxon>Bacteria</taxon>
        <taxon>Bacillati</taxon>
        <taxon>Bacillota</taxon>
        <taxon>Bacilli</taxon>
        <taxon>Bacillales</taxon>
        <taxon>Paenibacillaceae</taxon>
        <taxon>Paenibacillus</taxon>
    </lineage>
</organism>
<accession>A0ABT4H3T3</accession>
<dbReference type="GeneID" id="94487288"/>
<gene>
    <name evidence="3" type="ORF">M5X12_24315</name>
</gene>
<feature type="compositionally biased region" description="Polar residues" evidence="1">
    <location>
        <begin position="36"/>
        <end position="49"/>
    </location>
</feature>
<comment type="caution">
    <text evidence="3">The sequence shown here is derived from an EMBL/GenBank/DDBJ whole genome shotgun (WGS) entry which is preliminary data.</text>
</comment>
<feature type="transmembrane region" description="Helical" evidence="2">
    <location>
        <begin position="145"/>
        <end position="168"/>
    </location>
</feature>
<evidence type="ECO:0000256" key="2">
    <source>
        <dbReference type="SAM" id="Phobius"/>
    </source>
</evidence>
<reference evidence="3 4" key="1">
    <citation type="submission" date="2022-05" db="EMBL/GenBank/DDBJ databases">
        <title>Genome Sequencing of Bee-Associated Microbes.</title>
        <authorList>
            <person name="Dunlap C."/>
        </authorList>
    </citation>
    <scope>NUCLEOTIDE SEQUENCE [LARGE SCALE GENOMIC DNA]</scope>
    <source>
        <strain evidence="3 4">NRRL B-04010</strain>
    </source>
</reference>
<feature type="compositionally biased region" description="Polar residues" evidence="1">
    <location>
        <begin position="1"/>
        <end position="20"/>
    </location>
</feature>
<dbReference type="RefSeq" id="WP_005543012.1">
    <property type="nucleotide sequence ID" value="NZ_JAMDLX010000008.1"/>
</dbReference>
<dbReference type="EMBL" id="JAMDNP010000058">
    <property type="protein sequence ID" value="MCY9763637.1"/>
    <property type="molecule type" value="Genomic_DNA"/>
</dbReference>
<protein>
    <recommendedName>
        <fullName evidence="5">DUF4064 domain-containing protein</fullName>
    </recommendedName>
</protein>
<evidence type="ECO:0000256" key="1">
    <source>
        <dbReference type="SAM" id="MobiDB-lite"/>
    </source>
</evidence>
<sequence length="174" mass="18787">MQQRTTPRTRVHSTNNSAVSPRNRREQPKPNRPAPASNQRTAGSQVKNTRPKETSASKPVASQTPPAPKTAVNRQGQAVASLLFGSLGILTFLYILSNLSTALKFNTLFSSEQKQVMITSFILNLIGFILGISGKRSSRGSGIAVVGMTLSSIPLGICLVILIVWVMMKLSIQI</sequence>
<evidence type="ECO:0000313" key="3">
    <source>
        <dbReference type="EMBL" id="MCY9763637.1"/>
    </source>
</evidence>
<name>A0ABT4H3T3_PAEAL</name>
<feature type="transmembrane region" description="Helical" evidence="2">
    <location>
        <begin position="78"/>
        <end position="96"/>
    </location>
</feature>
<keyword evidence="2" id="KW-1133">Transmembrane helix</keyword>
<feature type="region of interest" description="Disordered" evidence="1">
    <location>
        <begin position="1"/>
        <end position="72"/>
    </location>
</feature>
<keyword evidence="2" id="KW-0812">Transmembrane</keyword>